<feature type="compositionally biased region" description="Acidic residues" evidence="2">
    <location>
        <begin position="403"/>
        <end position="412"/>
    </location>
</feature>
<accession>A0A3P8ZWZ5</accession>
<dbReference type="OMA" id="ERSRCIM"/>
<feature type="region of interest" description="Disordered" evidence="2">
    <location>
        <begin position="101"/>
        <end position="162"/>
    </location>
</feature>
<dbReference type="Ensembl" id="ENSELUT00000000741.3">
    <property type="protein sequence ID" value="ENSELUP00000033410.2"/>
    <property type="gene ID" value="ENSELUG00000011673.3"/>
</dbReference>
<reference evidence="3" key="3">
    <citation type="submission" date="2025-08" db="UniProtKB">
        <authorList>
            <consortium name="Ensembl"/>
        </authorList>
    </citation>
    <scope>IDENTIFICATION</scope>
</reference>
<dbReference type="RefSeq" id="XP_019895964.2">
    <property type="nucleotide sequence ID" value="XM_020040405.2"/>
</dbReference>
<dbReference type="RefSeq" id="XP_010882359.2">
    <property type="nucleotide sequence ID" value="XM_010884057.3"/>
</dbReference>
<dbReference type="AlphaFoldDB" id="A0A3P8ZWZ5"/>
<dbReference type="KEGG" id="els:105018539"/>
<dbReference type="GeneTree" id="ENSGT00940000176345"/>
<keyword evidence="1" id="KW-0175">Coiled coil</keyword>
<feature type="compositionally biased region" description="Basic and acidic residues" evidence="2">
    <location>
        <begin position="121"/>
        <end position="134"/>
    </location>
</feature>
<dbReference type="InParanoid" id="A0A3P8ZWZ5"/>
<feature type="coiled-coil region" evidence="1">
    <location>
        <begin position="343"/>
        <end position="384"/>
    </location>
</feature>
<organism evidence="3 4">
    <name type="scientific">Esox lucius</name>
    <name type="common">Northern pike</name>
    <dbReference type="NCBI Taxonomy" id="8010"/>
    <lineage>
        <taxon>Eukaryota</taxon>
        <taxon>Metazoa</taxon>
        <taxon>Chordata</taxon>
        <taxon>Craniata</taxon>
        <taxon>Vertebrata</taxon>
        <taxon>Euteleostomi</taxon>
        <taxon>Actinopterygii</taxon>
        <taxon>Neopterygii</taxon>
        <taxon>Teleostei</taxon>
        <taxon>Protacanthopterygii</taxon>
        <taxon>Esociformes</taxon>
        <taxon>Esocidae</taxon>
        <taxon>Esox</taxon>
    </lineage>
</organism>
<feature type="region of interest" description="Disordered" evidence="2">
    <location>
        <begin position="398"/>
        <end position="436"/>
    </location>
</feature>
<protein>
    <recommendedName>
        <fullName evidence="5">N-acetyltransferase domain-containing protein</fullName>
    </recommendedName>
</protein>
<evidence type="ECO:0008006" key="5">
    <source>
        <dbReference type="Google" id="ProtNLM"/>
    </source>
</evidence>
<reference evidence="3" key="4">
    <citation type="submission" date="2025-09" db="UniProtKB">
        <authorList>
            <consortium name="Ensembl"/>
        </authorList>
    </citation>
    <scope>IDENTIFICATION</scope>
</reference>
<dbReference type="Proteomes" id="UP000265140">
    <property type="component" value="Chromosome 19"/>
</dbReference>
<feature type="compositionally biased region" description="Polar residues" evidence="2">
    <location>
        <begin position="102"/>
        <end position="113"/>
    </location>
</feature>
<sequence>MDGCVVRLHAVRFKPELHARGDFTAQPIKVHFHDLLGIRDAPELVTQVDNMDILCSVVALFDVCLPDIGLRHIHETVYSYGTHTIILLRQQSEVLEKYRSRTPASSRVGSLSSPIPAVVNENRESEGQHLKVFSDSEESSEDSSDEHKEGEAGTEPSGRSAWQTFSTGMKDFVARAQERRAQRGALGDQRQIPPTAVGAESLVVGAAVFQLNTLSTGETVLQLSLMATRKCYRSSGVGRYIIELLKSQSVCGPYDALVAHADTDAVDFFSRCGLTDDILLNDKFREVRDEWTNTTLMSYLPPFTTESASRNPGFSLMLPELELEVKKARSRALSAYQQQVVCVTRLVREVKTLREQLALQRGEVDKLNNELDIERERRQRAEQKLLEYKLWETRQLLERQDTSDSDDPDQNDPESSREALISPPNFLDLYADGDAV</sequence>
<dbReference type="STRING" id="8010.ENSELUP00000033410"/>
<reference evidence="3" key="2">
    <citation type="submission" date="2020-02" db="EMBL/GenBank/DDBJ databases">
        <title>Esox lucius (northern pike) genome, fEsoLuc1, primary haplotype.</title>
        <authorList>
            <person name="Myers G."/>
            <person name="Karagic N."/>
            <person name="Meyer A."/>
            <person name="Pippel M."/>
            <person name="Reichard M."/>
            <person name="Winkler S."/>
            <person name="Tracey A."/>
            <person name="Sims Y."/>
            <person name="Howe K."/>
            <person name="Rhie A."/>
            <person name="Formenti G."/>
            <person name="Durbin R."/>
            <person name="Fedrigo O."/>
            <person name="Jarvis E.D."/>
        </authorList>
    </citation>
    <scope>NUCLEOTIDE SEQUENCE [LARGE SCALE GENOMIC DNA]</scope>
</reference>
<evidence type="ECO:0000256" key="2">
    <source>
        <dbReference type="SAM" id="MobiDB-lite"/>
    </source>
</evidence>
<feature type="compositionally biased region" description="Acidic residues" evidence="2">
    <location>
        <begin position="135"/>
        <end position="144"/>
    </location>
</feature>
<proteinExistence type="predicted"/>
<dbReference type="Bgee" id="ENSELUG00000011673">
    <property type="expression patterns" value="Expressed in mesonephros and 12 other cell types or tissues"/>
</dbReference>
<evidence type="ECO:0000313" key="3">
    <source>
        <dbReference type="Ensembl" id="ENSELUP00000033410.2"/>
    </source>
</evidence>
<dbReference type="SUPFAM" id="SSF55729">
    <property type="entry name" value="Acyl-CoA N-acyltransferases (Nat)"/>
    <property type="match status" value="1"/>
</dbReference>
<dbReference type="InterPro" id="IPR016181">
    <property type="entry name" value="Acyl_CoA_acyltransferase"/>
</dbReference>
<dbReference type="GeneID" id="105018539"/>
<evidence type="ECO:0000256" key="1">
    <source>
        <dbReference type="SAM" id="Coils"/>
    </source>
</evidence>
<dbReference type="OrthoDB" id="10249393at2759"/>
<name>A0A3P8ZWZ5_ESOLU</name>
<keyword evidence="4" id="KW-1185">Reference proteome</keyword>
<dbReference type="Gene3D" id="3.40.630.30">
    <property type="match status" value="1"/>
</dbReference>
<evidence type="ECO:0000313" key="4">
    <source>
        <dbReference type="Proteomes" id="UP000265140"/>
    </source>
</evidence>
<reference evidence="4" key="1">
    <citation type="journal article" date="2014" name="PLoS ONE">
        <title>The genome and linkage map of the northern pike (Esox lucius): conserved synteny revealed between the salmonid sister group and the Neoteleostei.</title>
        <authorList>
            <person name="Rondeau E.B."/>
            <person name="Minkley D.R."/>
            <person name="Leong J.S."/>
            <person name="Messmer A.M."/>
            <person name="Jantzen J.R."/>
            <person name="von Schalburg K.R."/>
            <person name="Lemon C."/>
            <person name="Bird N.H."/>
            <person name="Koop B.F."/>
        </authorList>
    </citation>
    <scope>NUCLEOTIDE SEQUENCE</scope>
</reference>